<evidence type="ECO:0000256" key="1">
    <source>
        <dbReference type="SAM" id="MobiDB-lite"/>
    </source>
</evidence>
<protein>
    <submittedName>
        <fullName evidence="2">Heavy-metal-associated domain-containing protein</fullName>
    </submittedName>
</protein>
<dbReference type="Proteomes" id="UP000444401">
    <property type="component" value="Unassembled WGS sequence"/>
</dbReference>
<evidence type="ECO:0000313" key="3">
    <source>
        <dbReference type="Proteomes" id="UP000444401"/>
    </source>
</evidence>
<reference evidence="2 3" key="1">
    <citation type="submission" date="2019-12" db="EMBL/GenBank/DDBJ databases">
        <title>Genomic-based taxomic classification of the family Erythrobacteraceae.</title>
        <authorList>
            <person name="Xu L."/>
        </authorList>
    </citation>
    <scope>NUCLEOTIDE SEQUENCE [LARGE SCALE GENOMIC DNA]</scope>
    <source>
        <strain evidence="2 3">H32</strain>
    </source>
</reference>
<name>A0ABW9UWA9_9SPHN</name>
<dbReference type="EMBL" id="WTYO01000004">
    <property type="protein sequence ID" value="MXO69124.1"/>
    <property type="molecule type" value="Genomic_DNA"/>
</dbReference>
<feature type="compositionally biased region" description="Low complexity" evidence="1">
    <location>
        <begin position="318"/>
        <end position="336"/>
    </location>
</feature>
<gene>
    <name evidence="2" type="ORF">GRI72_09830</name>
</gene>
<proteinExistence type="predicted"/>
<feature type="region of interest" description="Disordered" evidence="1">
    <location>
        <begin position="318"/>
        <end position="345"/>
    </location>
</feature>
<comment type="caution">
    <text evidence="2">The sequence shown here is derived from an EMBL/GenBank/DDBJ whole genome shotgun (WGS) entry which is preliminary data.</text>
</comment>
<evidence type="ECO:0000313" key="2">
    <source>
        <dbReference type="EMBL" id="MXO69124.1"/>
    </source>
</evidence>
<keyword evidence="3" id="KW-1185">Reference proteome</keyword>
<dbReference type="RefSeq" id="WP_160733750.1">
    <property type="nucleotide sequence ID" value="NZ_CP139719.1"/>
</dbReference>
<accession>A0ABW9UWA9</accession>
<sequence length="423" mass="44846">MAHTLSLSRLPRPSLIFAAVLACAAGGAALWAQVEGERGIAPIASTGDIDIGGIEVDVRGDNAEDAREKGWREAQRKAWEKLGGPSISDSQLQGLVVAMVIEDEKIGPRRYIARLGVTFDRGRAGSMLGASGRGPGSAPMLLVPVTRSAGAYTVYEARNPWQRAWAEYQTGSSRINYVRPSGAGGDSLLINFGQTGRRSRLWWRNVLDQFSAADVLVPVAHLEYQWPGGPVEGTFTARYGPDNTYLDSFAMRAESPEELQPMLERAVARFNTIFERALAEGKLKPDPTLDLGSVEAEPALQRLIEIGRTALARERAAAAAREQAATQEAAGETPAAPDQPEQPVQATTYSVQFATPDAGAFDASLAGVRAAPGVRGTAVTSTAIGGSSVMAVTFTGTLDQLAAALRARGFAVRQSGNSLAISR</sequence>
<organism evidence="2 3">
    <name type="scientific">Pelagerythrobacter marinus</name>
    <dbReference type="NCBI Taxonomy" id="538382"/>
    <lineage>
        <taxon>Bacteria</taxon>
        <taxon>Pseudomonadati</taxon>
        <taxon>Pseudomonadota</taxon>
        <taxon>Alphaproteobacteria</taxon>
        <taxon>Sphingomonadales</taxon>
        <taxon>Erythrobacteraceae</taxon>
        <taxon>Pelagerythrobacter</taxon>
    </lineage>
</organism>